<dbReference type="EMBL" id="JBFPJR010000012">
    <property type="protein sequence ID" value="MEX0427707.1"/>
    <property type="molecule type" value="Genomic_DNA"/>
</dbReference>
<feature type="compositionally biased region" description="Basic and acidic residues" evidence="2">
    <location>
        <begin position="1"/>
        <end position="26"/>
    </location>
</feature>
<proteinExistence type="predicted"/>
<organism evidence="4 5">
    <name type="scientific">Nocardioides eburneus</name>
    <dbReference type="NCBI Taxonomy" id="3231482"/>
    <lineage>
        <taxon>Bacteria</taxon>
        <taxon>Bacillati</taxon>
        <taxon>Actinomycetota</taxon>
        <taxon>Actinomycetes</taxon>
        <taxon>Propionibacteriales</taxon>
        <taxon>Nocardioidaceae</taxon>
        <taxon>Nocardioides</taxon>
    </lineage>
</organism>
<dbReference type="Pfam" id="PF12277">
    <property type="entry name" value="DUF3618"/>
    <property type="match status" value="1"/>
</dbReference>
<feature type="coiled-coil region" evidence="1">
    <location>
        <begin position="34"/>
        <end position="86"/>
    </location>
</feature>
<sequence length="141" mass="15051">MTTEDRFPGGAEGRERADVAGDKQNEDAVPDPAVQALEADLHETRQELAHTVDQLTARLDVKTRSREALQAKKSQLRQAAMRLRQRVVVGAGHARDRGVGHLSDGHGRSTAAAPLGAVAAGVGLIGLSGVVAVVIWRRTHR</sequence>
<reference evidence="4 5" key="1">
    <citation type="submission" date="2024-07" db="EMBL/GenBank/DDBJ databases">
        <authorList>
            <person name="Lee S."/>
            <person name="Kang M."/>
        </authorList>
    </citation>
    <scope>NUCLEOTIDE SEQUENCE [LARGE SCALE GENOMIC DNA]</scope>
    <source>
        <strain evidence="4 5">DS6</strain>
    </source>
</reference>
<evidence type="ECO:0000313" key="5">
    <source>
        <dbReference type="Proteomes" id="UP001556631"/>
    </source>
</evidence>
<keyword evidence="3" id="KW-0812">Transmembrane</keyword>
<comment type="caution">
    <text evidence="4">The sequence shown here is derived from an EMBL/GenBank/DDBJ whole genome shotgun (WGS) entry which is preliminary data.</text>
</comment>
<dbReference type="Proteomes" id="UP001556631">
    <property type="component" value="Unassembled WGS sequence"/>
</dbReference>
<feature type="region of interest" description="Disordered" evidence="2">
    <location>
        <begin position="1"/>
        <end position="31"/>
    </location>
</feature>
<evidence type="ECO:0000256" key="1">
    <source>
        <dbReference type="SAM" id="Coils"/>
    </source>
</evidence>
<accession>A0ABV3SXN8</accession>
<feature type="transmembrane region" description="Helical" evidence="3">
    <location>
        <begin position="111"/>
        <end position="136"/>
    </location>
</feature>
<name>A0ABV3SXN8_9ACTN</name>
<dbReference type="InterPro" id="IPR022062">
    <property type="entry name" value="DUF3618"/>
</dbReference>
<evidence type="ECO:0000256" key="3">
    <source>
        <dbReference type="SAM" id="Phobius"/>
    </source>
</evidence>
<keyword evidence="3" id="KW-1133">Transmembrane helix</keyword>
<dbReference type="RefSeq" id="WP_367993349.1">
    <property type="nucleotide sequence ID" value="NZ_JBFPJR010000012.1"/>
</dbReference>
<keyword evidence="3" id="KW-0472">Membrane</keyword>
<evidence type="ECO:0000313" key="4">
    <source>
        <dbReference type="EMBL" id="MEX0427707.1"/>
    </source>
</evidence>
<protein>
    <submittedName>
        <fullName evidence="4">DUF3618 domain-containing protein</fullName>
    </submittedName>
</protein>
<keyword evidence="5" id="KW-1185">Reference proteome</keyword>
<evidence type="ECO:0000256" key="2">
    <source>
        <dbReference type="SAM" id="MobiDB-lite"/>
    </source>
</evidence>
<keyword evidence="1" id="KW-0175">Coiled coil</keyword>
<gene>
    <name evidence="4" type="ORF">AB3X52_08755</name>
</gene>